<keyword evidence="1" id="KW-0812">Transmembrane</keyword>
<sequence length="85" mass="9400">MMIGLWVIFSFAAGYYTTMQYGKKCVKTTRTHAQSGIMEGWLTAYGLASFAFVVSEPVLVVPGIAALGYVAYRFDKYKKPVDESA</sequence>
<evidence type="ECO:0000256" key="1">
    <source>
        <dbReference type="SAM" id="Phobius"/>
    </source>
</evidence>
<reference evidence="2 3" key="1">
    <citation type="journal article" date="2021" name="Front. Microbiol.">
        <title>Aerobic Denitrification and Heterotrophic Sulfur Oxidation in the Genus Halomonas Revealed by Six Novel Species Characterizations and Genome-Based Analysis.</title>
        <authorList>
            <person name="Wang L."/>
            <person name="Shao Z."/>
        </authorList>
    </citation>
    <scope>NUCLEOTIDE SEQUENCE [LARGE SCALE GENOMIC DNA]</scope>
    <source>
        <strain evidence="2 3">MCCC 1A13718</strain>
    </source>
</reference>
<keyword evidence="3" id="KW-1185">Reference proteome</keyword>
<keyword evidence="1" id="KW-0472">Membrane</keyword>
<accession>A0ABX7WJ84</accession>
<evidence type="ECO:0000313" key="3">
    <source>
        <dbReference type="Proteomes" id="UP000671845"/>
    </source>
</evidence>
<name>A0ABX7WJ84_9GAMM</name>
<evidence type="ECO:0000313" key="2">
    <source>
        <dbReference type="EMBL" id="QTP59557.1"/>
    </source>
</evidence>
<feature type="transmembrane region" description="Helical" evidence="1">
    <location>
        <begin position="46"/>
        <end position="72"/>
    </location>
</feature>
<dbReference type="Proteomes" id="UP000671845">
    <property type="component" value="Chromosome"/>
</dbReference>
<organism evidence="2 3">
    <name type="scientific">Halomonas sulfidivorans</name>
    <dbReference type="NCBI Taxonomy" id="2733488"/>
    <lineage>
        <taxon>Bacteria</taxon>
        <taxon>Pseudomonadati</taxon>
        <taxon>Pseudomonadota</taxon>
        <taxon>Gammaproteobacteria</taxon>
        <taxon>Oceanospirillales</taxon>
        <taxon>Halomonadaceae</taxon>
        <taxon>Halomonas</taxon>
    </lineage>
</organism>
<keyword evidence="1" id="KW-1133">Transmembrane helix</keyword>
<gene>
    <name evidence="2" type="ORF">HNO53_13020</name>
</gene>
<dbReference type="EMBL" id="CP053383">
    <property type="protein sequence ID" value="QTP59557.1"/>
    <property type="molecule type" value="Genomic_DNA"/>
</dbReference>
<protein>
    <submittedName>
        <fullName evidence="2">Uncharacterized protein</fullName>
    </submittedName>
</protein>
<proteinExistence type="predicted"/>
<dbReference type="RefSeq" id="WP_209472713.1">
    <property type="nucleotide sequence ID" value="NZ_CP053383.1"/>
</dbReference>